<dbReference type="EMBL" id="JAWDIO010000002">
    <property type="protein sequence ID" value="MDU0355054.1"/>
    <property type="molecule type" value="Genomic_DNA"/>
</dbReference>
<reference evidence="1 2" key="1">
    <citation type="submission" date="2023-10" db="EMBL/GenBank/DDBJ databases">
        <title>Glaciecola aquimarina strain GGW-M5 nov., isolated from a coastal seawater.</title>
        <authorList>
            <person name="Bayburt H."/>
            <person name="Kim J.M."/>
            <person name="Choi B.J."/>
            <person name="Jeon C.O."/>
        </authorList>
    </citation>
    <scope>NUCLEOTIDE SEQUENCE [LARGE SCALE GENOMIC DNA]</scope>
    <source>
        <strain evidence="1 2">KCTC 32108</strain>
    </source>
</reference>
<protein>
    <recommendedName>
        <fullName evidence="3">Lipoprotein</fullName>
    </recommendedName>
</protein>
<accession>A0ABU3SYG6</accession>
<evidence type="ECO:0000313" key="2">
    <source>
        <dbReference type="Proteomes" id="UP001247805"/>
    </source>
</evidence>
<dbReference type="Proteomes" id="UP001247805">
    <property type="component" value="Unassembled WGS sequence"/>
</dbReference>
<name>A0ABU3SYG6_9ALTE</name>
<gene>
    <name evidence="1" type="ORF">RS130_15135</name>
</gene>
<proteinExistence type="predicted"/>
<dbReference type="PROSITE" id="PS51257">
    <property type="entry name" value="PROKAR_LIPOPROTEIN"/>
    <property type="match status" value="1"/>
</dbReference>
<comment type="caution">
    <text evidence="1">The sequence shown here is derived from an EMBL/GenBank/DDBJ whole genome shotgun (WGS) entry which is preliminary data.</text>
</comment>
<keyword evidence="2" id="KW-1185">Reference proteome</keyword>
<evidence type="ECO:0008006" key="3">
    <source>
        <dbReference type="Google" id="ProtNLM"/>
    </source>
</evidence>
<organism evidence="1 2">
    <name type="scientific">Paraglaciecola aquimarina</name>
    <dbReference type="NCBI Taxonomy" id="1235557"/>
    <lineage>
        <taxon>Bacteria</taxon>
        <taxon>Pseudomonadati</taxon>
        <taxon>Pseudomonadota</taxon>
        <taxon>Gammaproteobacteria</taxon>
        <taxon>Alteromonadales</taxon>
        <taxon>Alteromonadaceae</taxon>
        <taxon>Paraglaciecola</taxon>
    </lineage>
</organism>
<dbReference type="RefSeq" id="WP_316026611.1">
    <property type="nucleotide sequence ID" value="NZ_JAWDIO010000002.1"/>
</dbReference>
<evidence type="ECO:0000313" key="1">
    <source>
        <dbReference type="EMBL" id="MDU0355054.1"/>
    </source>
</evidence>
<sequence length="61" mass="6458">MLRLVRVLMLGVAISIIIGCSAEKEVNSSDVVASTQLGKPIEVKVVVVTMFEIGEDEGDAP</sequence>